<accession>A0A1H5ZMN4</accession>
<feature type="transmembrane region" description="Helical" evidence="1">
    <location>
        <begin position="101"/>
        <end position="119"/>
    </location>
</feature>
<dbReference type="Proteomes" id="UP000236728">
    <property type="component" value="Unassembled WGS sequence"/>
</dbReference>
<dbReference type="RefSeq" id="WP_103933630.1">
    <property type="nucleotide sequence ID" value="NZ_FNVA01000004.1"/>
</dbReference>
<proteinExistence type="predicted"/>
<gene>
    <name evidence="2" type="ORF">SAMN05421819_2768</name>
</gene>
<keyword evidence="1" id="KW-0472">Membrane</keyword>
<protein>
    <submittedName>
        <fullName evidence="2">Uncharacterized protein</fullName>
    </submittedName>
</protein>
<evidence type="ECO:0000313" key="2">
    <source>
        <dbReference type="EMBL" id="SEG37689.1"/>
    </source>
</evidence>
<feature type="transmembrane region" description="Helical" evidence="1">
    <location>
        <begin position="74"/>
        <end position="95"/>
    </location>
</feature>
<dbReference type="AlphaFoldDB" id="A0A1H5ZMN4"/>
<reference evidence="2 3" key="1">
    <citation type="submission" date="2016-10" db="EMBL/GenBank/DDBJ databases">
        <authorList>
            <person name="de Groot N.N."/>
        </authorList>
    </citation>
    <scope>NUCLEOTIDE SEQUENCE [LARGE SCALE GENOMIC DNA]</scope>
    <source>
        <strain evidence="2 3">DSM 22489</strain>
    </source>
</reference>
<dbReference type="EMBL" id="FNVA01000004">
    <property type="protein sequence ID" value="SEG37689.1"/>
    <property type="molecule type" value="Genomic_DNA"/>
</dbReference>
<name>A0A1H5ZMN4_9BACT</name>
<keyword evidence="1" id="KW-1133">Transmembrane helix</keyword>
<feature type="transmembrane region" description="Helical" evidence="1">
    <location>
        <begin position="46"/>
        <end position="65"/>
    </location>
</feature>
<evidence type="ECO:0000313" key="3">
    <source>
        <dbReference type="Proteomes" id="UP000236728"/>
    </source>
</evidence>
<sequence>MPKPNGFSLTVIVLWVLLALSVVVTVAMPMPAVAQGGALFAMAKGIAVISALIGAAIGAVIIFFYSKGENWARWVIMVMSALYIIGLLLNLHYWALIPGKVVFSAVQAVFGGYLLWFLNTPEVKGWFEKKTIV</sequence>
<keyword evidence="3" id="KW-1185">Reference proteome</keyword>
<evidence type="ECO:0000256" key="1">
    <source>
        <dbReference type="SAM" id="Phobius"/>
    </source>
</evidence>
<organism evidence="2 3">
    <name type="scientific">Bryocella elongata</name>
    <dbReference type="NCBI Taxonomy" id="863522"/>
    <lineage>
        <taxon>Bacteria</taxon>
        <taxon>Pseudomonadati</taxon>
        <taxon>Acidobacteriota</taxon>
        <taxon>Terriglobia</taxon>
        <taxon>Terriglobales</taxon>
        <taxon>Acidobacteriaceae</taxon>
        <taxon>Bryocella</taxon>
    </lineage>
</organism>
<keyword evidence="1" id="KW-0812">Transmembrane</keyword>